<protein>
    <submittedName>
        <fullName evidence="1">Uncharacterized protein</fullName>
    </submittedName>
</protein>
<comment type="caution">
    <text evidence="1">The sequence shown here is derived from an EMBL/GenBank/DDBJ whole genome shotgun (WGS) entry which is preliminary data.</text>
</comment>
<dbReference type="InterPro" id="IPR029058">
    <property type="entry name" value="AB_hydrolase_fold"/>
</dbReference>
<evidence type="ECO:0000313" key="1">
    <source>
        <dbReference type="EMBL" id="MPN35055.1"/>
    </source>
</evidence>
<gene>
    <name evidence="1" type="ORF">SDC9_182549</name>
</gene>
<name>A0A645H7U4_9ZZZZ</name>
<reference evidence="1" key="1">
    <citation type="submission" date="2019-08" db="EMBL/GenBank/DDBJ databases">
        <authorList>
            <person name="Kucharzyk K."/>
            <person name="Murdoch R.W."/>
            <person name="Higgins S."/>
            <person name="Loffler F."/>
        </authorList>
    </citation>
    <scope>NUCLEOTIDE SEQUENCE</scope>
</reference>
<dbReference type="EMBL" id="VSSQ01088411">
    <property type="protein sequence ID" value="MPN35055.1"/>
    <property type="molecule type" value="Genomic_DNA"/>
</dbReference>
<accession>A0A645H7U4</accession>
<dbReference type="SUPFAM" id="SSF53474">
    <property type="entry name" value="alpha/beta-Hydrolases"/>
    <property type="match status" value="1"/>
</dbReference>
<sequence>MPAKGVIALCPGDYLDSVGLEDTKKLAERKMKIVILEGDKDTDPVVQHILKLFKEVELAHEYHINKGIGHWYPEDLAEKTLKAVEFIVGN</sequence>
<organism evidence="1">
    <name type="scientific">bioreactor metagenome</name>
    <dbReference type="NCBI Taxonomy" id="1076179"/>
    <lineage>
        <taxon>unclassified sequences</taxon>
        <taxon>metagenomes</taxon>
        <taxon>ecological metagenomes</taxon>
    </lineage>
</organism>
<proteinExistence type="predicted"/>
<dbReference type="AlphaFoldDB" id="A0A645H7U4"/>